<dbReference type="InterPro" id="IPR036388">
    <property type="entry name" value="WH-like_DNA-bd_sf"/>
</dbReference>
<keyword evidence="3" id="KW-0238">DNA-binding</keyword>
<evidence type="ECO:0000256" key="1">
    <source>
        <dbReference type="ARBA" id="ARBA00009437"/>
    </source>
</evidence>
<dbReference type="Pfam" id="PF03466">
    <property type="entry name" value="LysR_substrate"/>
    <property type="match status" value="1"/>
</dbReference>
<dbReference type="PROSITE" id="PS50931">
    <property type="entry name" value="HTH_LYSR"/>
    <property type="match status" value="1"/>
</dbReference>
<dbReference type="Gene3D" id="1.10.10.10">
    <property type="entry name" value="Winged helix-like DNA-binding domain superfamily/Winged helix DNA-binding domain"/>
    <property type="match status" value="1"/>
</dbReference>
<keyword evidence="7" id="KW-1185">Reference proteome</keyword>
<reference evidence="6" key="1">
    <citation type="submission" date="2022-07" db="EMBL/GenBank/DDBJ databases">
        <title>Genome sequencing of Photobacterium atrarenae GJH2-4.</title>
        <authorList>
            <person name="Park S.-J."/>
        </authorList>
    </citation>
    <scope>NUCLEOTIDE SEQUENCE</scope>
    <source>
        <strain evidence="6">GJH2-4</strain>
    </source>
</reference>
<dbReference type="InterPro" id="IPR058163">
    <property type="entry name" value="LysR-type_TF_proteobact-type"/>
</dbReference>
<name>A0ABY5GN65_9GAMM</name>
<accession>A0ABY5GN65</accession>
<dbReference type="RefSeq" id="WP_255391595.1">
    <property type="nucleotide sequence ID" value="NZ_CP101509.1"/>
</dbReference>
<dbReference type="SUPFAM" id="SSF53850">
    <property type="entry name" value="Periplasmic binding protein-like II"/>
    <property type="match status" value="1"/>
</dbReference>
<dbReference type="PANTHER" id="PTHR30537:SF5">
    <property type="entry name" value="HTH-TYPE TRANSCRIPTIONAL ACTIVATOR TTDR-RELATED"/>
    <property type="match status" value="1"/>
</dbReference>
<evidence type="ECO:0000313" key="6">
    <source>
        <dbReference type="EMBL" id="UTV30250.1"/>
    </source>
</evidence>
<dbReference type="Pfam" id="PF00126">
    <property type="entry name" value="HTH_1"/>
    <property type="match status" value="1"/>
</dbReference>
<protein>
    <submittedName>
        <fullName evidence="6">LysR family transcriptional regulator</fullName>
    </submittedName>
</protein>
<dbReference type="Proteomes" id="UP001057998">
    <property type="component" value="Chromosome 2"/>
</dbReference>
<dbReference type="InterPro" id="IPR036390">
    <property type="entry name" value="WH_DNA-bd_sf"/>
</dbReference>
<dbReference type="InterPro" id="IPR005119">
    <property type="entry name" value="LysR_subst-bd"/>
</dbReference>
<evidence type="ECO:0000256" key="4">
    <source>
        <dbReference type="ARBA" id="ARBA00023163"/>
    </source>
</evidence>
<evidence type="ECO:0000256" key="3">
    <source>
        <dbReference type="ARBA" id="ARBA00023125"/>
    </source>
</evidence>
<keyword evidence="4" id="KW-0804">Transcription</keyword>
<dbReference type="EMBL" id="CP101509">
    <property type="protein sequence ID" value="UTV30250.1"/>
    <property type="molecule type" value="Genomic_DNA"/>
</dbReference>
<evidence type="ECO:0000256" key="2">
    <source>
        <dbReference type="ARBA" id="ARBA00023015"/>
    </source>
</evidence>
<comment type="similarity">
    <text evidence="1">Belongs to the LysR transcriptional regulatory family.</text>
</comment>
<sequence>MKGHSLDDLHLFVQATQYESLTQAADRLNIPLATLSRRMKRLESQLNCRLLNRSAHHFSLTRDGARYRQLCEPFLHGLESVQSRIEDDRLGLSGKIKISAPINMTQVWLKHCIYAFAEKHPDIHIELDVQNEKIDLLSRQVDLTFRIGDRIETDWIARKLWHLPFKLCASTVYLKQHAPITHPSELVDHRLLTITADAHWAMQHQISGETFQLNQGFCFTSNDVLLVRDAASQGLGIAWMPPYYFDSHSEDEHHLVPVLPDWKGHDREVYLMYRDRENRPARIDAFIDHVFAWKSQYYGNLEMS</sequence>
<dbReference type="Gene3D" id="3.40.190.290">
    <property type="match status" value="1"/>
</dbReference>
<proteinExistence type="inferred from homology"/>
<keyword evidence="2" id="KW-0805">Transcription regulation</keyword>
<feature type="domain" description="HTH lysR-type" evidence="5">
    <location>
        <begin position="4"/>
        <end position="61"/>
    </location>
</feature>
<dbReference type="SUPFAM" id="SSF46785">
    <property type="entry name" value="Winged helix' DNA-binding domain"/>
    <property type="match status" value="1"/>
</dbReference>
<organism evidence="6 7">
    <name type="scientific">Photobacterium atrarenae</name>
    <dbReference type="NCBI Taxonomy" id="865757"/>
    <lineage>
        <taxon>Bacteria</taxon>
        <taxon>Pseudomonadati</taxon>
        <taxon>Pseudomonadota</taxon>
        <taxon>Gammaproteobacteria</taxon>
        <taxon>Vibrionales</taxon>
        <taxon>Vibrionaceae</taxon>
        <taxon>Photobacterium</taxon>
    </lineage>
</organism>
<evidence type="ECO:0000259" key="5">
    <source>
        <dbReference type="PROSITE" id="PS50931"/>
    </source>
</evidence>
<dbReference type="PANTHER" id="PTHR30537">
    <property type="entry name" value="HTH-TYPE TRANSCRIPTIONAL REGULATOR"/>
    <property type="match status" value="1"/>
</dbReference>
<dbReference type="InterPro" id="IPR000847">
    <property type="entry name" value="LysR_HTH_N"/>
</dbReference>
<dbReference type="CDD" id="cd08422">
    <property type="entry name" value="PBP2_CrgA_like"/>
    <property type="match status" value="1"/>
</dbReference>
<gene>
    <name evidence="6" type="ORF">NNL38_16855</name>
</gene>
<evidence type="ECO:0000313" key="7">
    <source>
        <dbReference type="Proteomes" id="UP001057998"/>
    </source>
</evidence>